<feature type="domain" description="WW" evidence="3">
    <location>
        <begin position="179"/>
        <end position="213"/>
    </location>
</feature>
<feature type="compositionally biased region" description="Basic and acidic residues" evidence="2">
    <location>
        <begin position="39"/>
        <end position="48"/>
    </location>
</feature>
<organism evidence="4 5">
    <name type="scientific">Forsythia ovata</name>
    <dbReference type="NCBI Taxonomy" id="205694"/>
    <lineage>
        <taxon>Eukaryota</taxon>
        <taxon>Viridiplantae</taxon>
        <taxon>Streptophyta</taxon>
        <taxon>Embryophyta</taxon>
        <taxon>Tracheophyta</taxon>
        <taxon>Spermatophyta</taxon>
        <taxon>Magnoliopsida</taxon>
        <taxon>eudicotyledons</taxon>
        <taxon>Gunneridae</taxon>
        <taxon>Pentapetalae</taxon>
        <taxon>asterids</taxon>
        <taxon>lamiids</taxon>
        <taxon>Lamiales</taxon>
        <taxon>Oleaceae</taxon>
        <taxon>Forsythieae</taxon>
        <taxon>Forsythia</taxon>
    </lineage>
</organism>
<evidence type="ECO:0000259" key="3">
    <source>
        <dbReference type="PROSITE" id="PS50020"/>
    </source>
</evidence>
<dbReference type="SUPFAM" id="SSF51045">
    <property type="entry name" value="WW domain"/>
    <property type="match status" value="2"/>
</dbReference>
<feature type="compositionally biased region" description="Basic and acidic residues" evidence="2">
    <location>
        <begin position="100"/>
        <end position="111"/>
    </location>
</feature>
<dbReference type="InterPro" id="IPR001202">
    <property type="entry name" value="WW_dom"/>
</dbReference>
<comment type="caution">
    <text evidence="4">The sequence shown here is derived from an EMBL/GenBank/DDBJ whole genome shotgun (WGS) entry which is preliminary data.</text>
</comment>
<feature type="compositionally biased region" description="Acidic residues" evidence="2">
    <location>
        <begin position="73"/>
        <end position="83"/>
    </location>
</feature>
<dbReference type="PANTHER" id="PTHR47852:SF2">
    <property type="entry name" value="WW DOMAIN-CONTAINING PROTEIN"/>
    <property type="match status" value="1"/>
</dbReference>
<gene>
    <name evidence="4" type="ORF">Fot_39593</name>
</gene>
<dbReference type="Proteomes" id="UP001604277">
    <property type="component" value="Unassembled WGS sequence"/>
</dbReference>
<feature type="compositionally biased region" description="Polar residues" evidence="2">
    <location>
        <begin position="535"/>
        <end position="554"/>
    </location>
</feature>
<feature type="compositionally biased region" description="Low complexity" evidence="2">
    <location>
        <begin position="53"/>
        <end position="72"/>
    </location>
</feature>
<feature type="region of interest" description="Disordered" evidence="2">
    <location>
        <begin position="134"/>
        <end position="163"/>
    </location>
</feature>
<sequence length="971" mass="104851">MGRRKERRHAAMSASGRRVKLDLFAEPSGDLGASSAQDKVGENGDSENHAGLPNSPSSSGQQPGNPLLLLEQYSDDELDEDSSEGQNRAVGEDPSVDIDGQTKIDAGKETGDIENSDGNEPFVPKLEQLAIDHDSTSQNPLQKHRKDSETVNDSDDLGIGTNPAEEVTYPVVSDVQVVGDASTGWKVVLHEESNQYYYWNITTGETSWEVPDDLAQVTDTNCLEKAAAETEEKGCGLVGTSRSSIPLDMEHGDSTTWQPNGVSDANCKTSCGSEQGAKMHGYGEVCNGDSVDKEKGNQDADQNNETSLLANTLLGNEIASSTKINHGSHSEECETGTELSSQLMKHCERLLERLNSMKGLSCHLQARDLISKYALEVEIRLADIKALTYHESSLLPYWLHSKGQLKQLEAAIDDVIPQYNSAPMSEVERTSKSFEGIGDAVDSNEKKPLFPVVVSHASEYAAHDSYFKSYGDGAITAGHVPSSGHLTAHLGNGSGGKSEVGGLAIHSELTPNTVLHSGEEVDMDVDMEVEDTIASAKSPNQDASGAESHLSSKQSNLHNPIADQEFTVPGQTFSVPPPPPDDEWIPPPPPDDEPFPPPPPDIEPPPLPPDEPPETSVPPPSHLELGQPFTYTEQYNLSYPGCSLEYYGQTNTELSGASLYTHPEGGQVAVSHLPQYYDSVSNVFGAAPFVVNPVEPAAYLGLQNGTVNSASLVSDTAVESSGIHGETIQSLGSETAGSSDAHAEMVSSLLPKIQANVLAADQVTFKVSGSPDSQLYIEAPATTSNTQSVSVPSTSSVTTTIVSGATSSKVQSKVSRSKKRTAAVVSTLRSSKKVSSLVDKWKAAKEELHEEEEEEEEEPENAYEMLEKKRQREIEKWRVQQIASGEAKDNANFQPLGGDWRERVKRRRSQKMNDMEKSESDVATEGNQQPDLAALSRGLPSGWMVYWDDSSKQVYYGNALTSETTWIRPTD</sequence>
<reference evidence="5" key="1">
    <citation type="submission" date="2024-07" db="EMBL/GenBank/DDBJ databases">
        <title>Two chromosome-level genome assemblies of Korean endemic species Abeliophyllum distichum and Forsythia ovata (Oleaceae).</title>
        <authorList>
            <person name="Jang H."/>
        </authorList>
    </citation>
    <scope>NUCLEOTIDE SEQUENCE [LARGE SCALE GENOMIC DNA]</scope>
</reference>
<dbReference type="PROSITE" id="PS01159">
    <property type="entry name" value="WW_DOMAIN_1"/>
    <property type="match status" value="2"/>
</dbReference>
<dbReference type="PANTHER" id="PTHR47852">
    <property type="entry name" value="OS06G0298400 PROTEIN"/>
    <property type="match status" value="1"/>
</dbReference>
<feature type="region of interest" description="Disordered" evidence="2">
    <location>
        <begin position="906"/>
        <end position="928"/>
    </location>
</feature>
<feature type="region of interest" description="Disordered" evidence="2">
    <location>
        <begin position="534"/>
        <end position="554"/>
    </location>
</feature>
<evidence type="ECO:0000313" key="4">
    <source>
        <dbReference type="EMBL" id="KAL2495836.1"/>
    </source>
</evidence>
<feature type="region of interest" description="Disordered" evidence="2">
    <location>
        <begin position="568"/>
        <end position="626"/>
    </location>
</feature>
<protein>
    <submittedName>
        <fullName evidence="4">WW domain-containing protein</fullName>
    </submittedName>
</protein>
<dbReference type="InterPro" id="IPR036020">
    <property type="entry name" value="WW_dom_sf"/>
</dbReference>
<dbReference type="EMBL" id="JBFOLJ010000011">
    <property type="protein sequence ID" value="KAL2495836.1"/>
    <property type="molecule type" value="Genomic_DNA"/>
</dbReference>
<dbReference type="CDD" id="cd00201">
    <property type="entry name" value="WW"/>
    <property type="match status" value="2"/>
</dbReference>
<accession>A0ABD1S559</accession>
<dbReference type="Pfam" id="PF00397">
    <property type="entry name" value="WW"/>
    <property type="match status" value="2"/>
</dbReference>
<feature type="compositionally biased region" description="Basic and acidic residues" evidence="2">
    <location>
        <begin position="911"/>
        <end position="920"/>
    </location>
</feature>
<dbReference type="PROSITE" id="PS50020">
    <property type="entry name" value="WW_DOMAIN_2"/>
    <property type="match status" value="2"/>
</dbReference>
<feature type="domain" description="WW" evidence="3">
    <location>
        <begin position="937"/>
        <end position="971"/>
    </location>
</feature>
<keyword evidence="1" id="KW-0175">Coiled coil</keyword>
<dbReference type="AlphaFoldDB" id="A0ABD1S559"/>
<dbReference type="Gene3D" id="2.20.70.10">
    <property type="match status" value="2"/>
</dbReference>
<feature type="compositionally biased region" description="Basic residues" evidence="2">
    <location>
        <begin position="1"/>
        <end position="10"/>
    </location>
</feature>
<feature type="region of interest" description="Disordered" evidence="2">
    <location>
        <begin position="1"/>
        <end position="121"/>
    </location>
</feature>
<evidence type="ECO:0000313" key="5">
    <source>
        <dbReference type="Proteomes" id="UP001604277"/>
    </source>
</evidence>
<keyword evidence="5" id="KW-1185">Reference proteome</keyword>
<evidence type="ECO:0000256" key="1">
    <source>
        <dbReference type="SAM" id="Coils"/>
    </source>
</evidence>
<name>A0ABD1S559_9LAMI</name>
<evidence type="ECO:0000256" key="2">
    <source>
        <dbReference type="SAM" id="MobiDB-lite"/>
    </source>
</evidence>
<proteinExistence type="predicted"/>
<feature type="coiled-coil region" evidence="1">
    <location>
        <begin position="834"/>
        <end position="869"/>
    </location>
</feature>
<feature type="compositionally biased region" description="Pro residues" evidence="2">
    <location>
        <begin position="595"/>
        <end position="621"/>
    </location>
</feature>
<dbReference type="SMART" id="SM00456">
    <property type="entry name" value="WW"/>
    <property type="match status" value="2"/>
</dbReference>
<feature type="compositionally biased region" description="Acidic residues" evidence="2">
    <location>
        <begin position="580"/>
        <end position="594"/>
    </location>
</feature>